<feature type="compositionally biased region" description="Basic and acidic residues" evidence="9">
    <location>
        <begin position="641"/>
        <end position="653"/>
    </location>
</feature>
<evidence type="ECO:0000313" key="12">
    <source>
        <dbReference type="Proteomes" id="UP001500957"/>
    </source>
</evidence>
<feature type="transmembrane region" description="Helical" evidence="10">
    <location>
        <begin position="508"/>
        <end position="529"/>
    </location>
</feature>
<proteinExistence type="inferred from homology"/>
<comment type="caution">
    <text evidence="11">The sequence shown here is derived from an EMBL/GenBank/DDBJ whole genome shotgun (WGS) entry which is preliminary data.</text>
</comment>
<feature type="transmembrane region" description="Helical" evidence="10">
    <location>
        <begin position="241"/>
        <end position="263"/>
    </location>
</feature>
<feature type="transmembrane region" description="Helical" evidence="10">
    <location>
        <begin position="92"/>
        <end position="114"/>
    </location>
</feature>
<feature type="transmembrane region" description="Helical" evidence="10">
    <location>
        <begin position="59"/>
        <end position="80"/>
    </location>
</feature>
<evidence type="ECO:0000256" key="5">
    <source>
        <dbReference type="ARBA" id="ARBA00022970"/>
    </source>
</evidence>
<keyword evidence="4 10" id="KW-0812">Transmembrane</keyword>
<keyword evidence="7 10" id="KW-0472">Membrane</keyword>
<feature type="transmembrane region" description="Helical" evidence="10">
    <location>
        <begin position="191"/>
        <end position="211"/>
    </location>
</feature>
<dbReference type="InterPro" id="IPR001851">
    <property type="entry name" value="ABC_transp_permease"/>
</dbReference>
<organism evidence="11 12">
    <name type="scientific">Sporichthya brevicatena</name>
    <dbReference type="NCBI Taxonomy" id="171442"/>
    <lineage>
        <taxon>Bacteria</taxon>
        <taxon>Bacillati</taxon>
        <taxon>Actinomycetota</taxon>
        <taxon>Actinomycetes</taxon>
        <taxon>Sporichthyales</taxon>
        <taxon>Sporichthyaceae</taxon>
        <taxon>Sporichthya</taxon>
    </lineage>
</organism>
<evidence type="ECO:0000256" key="6">
    <source>
        <dbReference type="ARBA" id="ARBA00022989"/>
    </source>
</evidence>
<name>A0ABN1GQH5_9ACTN</name>
<evidence type="ECO:0000256" key="8">
    <source>
        <dbReference type="ARBA" id="ARBA00037998"/>
    </source>
</evidence>
<dbReference type="PANTHER" id="PTHR11795">
    <property type="entry name" value="BRANCHED-CHAIN AMINO ACID TRANSPORT SYSTEM PERMEASE PROTEIN LIVH"/>
    <property type="match status" value="1"/>
</dbReference>
<feature type="transmembrane region" description="Helical" evidence="10">
    <location>
        <begin position="558"/>
        <end position="577"/>
    </location>
</feature>
<evidence type="ECO:0000256" key="1">
    <source>
        <dbReference type="ARBA" id="ARBA00004651"/>
    </source>
</evidence>
<evidence type="ECO:0000313" key="11">
    <source>
        <dbReference type="EMBL" id="GAA0616513.1"/>
    </source>
</evidence>
<evidence type="ECO:0000256" key="2">
    <source>
        <dbReference type="ARBA" id="ARBA00022448"/>
    </source>
</evidence>
<keyword evidence="12" id="KW-1185">Reference proteome</keyword>
<feature type="transmembrane region" description="Helical" evidence="10">
    <location>
        <begin position="382"/>
        <end position="402"/>
    </location>
</feature>
<feature type="transmembrane region" description="Helical" evidence="10">
    <location>
        <begin position="583"/>
        <end position="601"/>
    </location>
</feature>
<gene>
    <name evidence="11" type="ORF">GCM10009547_18230</name>
</gene>
<reference evidence="11 12" key="1">
    <citation type="journal article" date="2019" name="Int. J. Syst. Evol. Microbiol.">
        <title>The Global Catalogue of Microorganisms (GCM) 10K type strain sequencing project: providing services to taxonomists for standard genome sequencing and annotation.</title>
        <authorList>
            <consortium name="The Broad Institute Genomics Platform"/>
            <consortium name="The Broad Institute Genome Sequencing Center for Infectious Disease"/>
            <person name="Wu L."/>
            <person name="Ma J."/>
        </authorList>
    </citation>
    <scope>NUCLEOTIDE SEQUENCE [LARGE SCALE GENOMIC DNA]</scope>
    <source>
        <strain evidence="11 12">JCM 10671</strain>
    </source>
</reference>
<evidence type="ECO:0000256" key="10">
    <source>
        <dbReference type="SAM" id="Phobius"/>
    </source>
</evidence>
<evidence type="ECO:0000256" key="3">
    <source>
        <dbReference type="ARBA" id="ARBA00022475"/>
    </source>
</evidence>
<feature type="transmembrane region" description="Helical" evidence="10">
    <location>
        <begin position="134"/>
        <end position="159"/>
    </location>
</feature>
<feature type="transmembrane region" description="Helical" evidence="10">
    <location>
        <begin position="535"/>
        <end position="553"/>
    </location>
</feature>
<evidence type="ECO:0000256" key="9">
    <source>
        <dbReference type="SAM" id="MobiDB-lite"/>
    </source>
</evidence>
<protein>
    <recommendedName>
        <fullName evidence="13">ABC transporter permease</fullName>
    </recommendedName>
</protein>
<dbReference type="Pfam" id="PF02653">
    <property type="entry name" value="BPD_transp_2"/>
    <property type="match status" value="2"/>
</dbReference>
<dbReference type="CDD" id="cd06581">
    <property type="entry name" value="TM_PBP1_LivM_like"/>
    <property type="match status" value="1"/>
</dbReference>
<dbReference type="Proteomes" id="UP001500957">
    <property type="component" value="Unassembled WGS sequence"/>
</dbReference>
<evidence type="ECO:0000256" key="7">
    <source>
        <dbReference type="ARBA" id="ARBA00023136"/>
    </source>
</evidence>
<dbReference type="RefSeq" id="WP_344603848.1">
    <property type="nucleotide sequence ID" value="NZ_BAAAHE010000014.1"/>
</dbReference>
<dbReference type="InterPro" id="IPR043428">
    <property type="entry name" value="LivM-like"/>
</dbReference>
<dbReference type="PANTHER" id="PTHR11795:SF451">
    <property type="entry name" value="ABC TRANSPORTER PERMEASE PROTEIN"/>
    <property type="match status" value="1"/>
</dbReference>
<feature type="transmembrane region" description="Helical" evidence="10">
    <location>
        <begin position="308"/>
        <end position="327"/>
    </location>
</feature>
<dbReference type="InterPro" id="IPR052157">
    <property type="entry name" value="BCAA_transport_permease"/>
</dbReference>
<keyword evidence="6 10" id="KW-1133">Transmembrane helix</keyword>
<keyword evidence="5" id="KW-0029">Amino-acid transport</keyword>
<accession>A0ABN1GQH5</accession>
<evidence type="ECO:0000256" key="4">
    <source>
        <dbReference type="ARBA" id="ARBA00022692"/>
    </source>
</evidence>
<comment type="similarity">
    <text evidence="8">Belongs to the binding-protein-dependent transport system permease family. LivHM subfamily.</text>
</comment>
<sequence length="653" mass="68051">MSSVLPFLITGLVTGSLYALAGLGLVLTYRTSGVFNFGHGAIAAGGAFCFYTLHTTHGMPWPPAMVLTVAAFALIGGPLLELLTRSLGAAPAAIGVIVTVGLFLAVTGVLNQIYGATIRQADQFLPEDGPAVSGVVISYGQMITAGIALAGAVGLFLFLRTSRLGVAMRAVVDNPSLVGLTGQTPARVRRVAWMIGSGFASLSGILLAPVLGLDATLLTLLVVQAFGGCAIGLFKSLPMTYVGGLVVGVAAALATRFLTSFPLNQIPPAVPFLILMAVLLVVPVRMLPGTRTLPQPLASAARPLNPRMSAGLGIAGLVFLLLVPALVGSRLPVWIDAMSSVCLFGSLALLIWTSGQMSLCQITFAALGATTMAHLTGNGVPWVLALLLAGLFTVPIGAIIAIPAIRFSGIYLALVTFGFGIFMQYVVYPTSWMFGQDLSASAERMQVGPIEAQTNEKWHYYVALTVAVLTVAALVAVNRSRFGRLLRGLAESPTMLGTLGLDVNVTRLLLFCVSAFFAGVGGALMSSQYTVSATSFNPIQSLLLVAVLGICAIAGTRLILTTVLAAVFFSIVPGYATSFDAEAQTLVFGVLAVVAGLTIANRDRLSAWLRREAAERAPRVAHGPAAARGNWTPPWPSAARSSEERELVGGRRS</sequence>
<feature type="transmembrane region" description="Helical" evidence="10">
    <location>
        <begin position="409"/>
        <end position="428"/>
    </location>
</feature>
<feature type="transmembrane region" description="Helical" evidence="10">
    <location>
        <begin position="6"/>
        <end position="27"/>
    </location>
</feature>
<dbReference type="CDD" id="cd06582">
    <property type="entry name" value="TM_PBP1_LivH_like"/>
    <property type="match status" value="1"/>
</dbReference>
<feature type="transmembrane region" description="Helical" evidence="10">
    <location>
        <begin position="269"/>
        <end position="287"/>
    </location>
</feature>
<keyword evidence="3" id="KW-1003">Cell membrane</keyword>
<feature type="region of interest" description="Disordered" evidence="9">
    <location>
        <begin position="620"/>
        <end position="653"/>
    </location>
</feature>
<feature type="transmembrane region" description="Helical" evidence="10">
    <location>
        <begin position="34"/>
        <end position="53"/>
    </location>
</feature>
<comment type="subcellular location">
    <subcellularLocation>
        <location evidence="1">Cell membrane</location>
        <topology evidence="1">Multi-pass membrane protein</topology>
    </subcellularLocation>
</comment>
<feature type="transmembrane region" description="Helical" evidence="10">
    <location>
        <begin position="458"/>
        <end position="477"/>
    </location>
</feature>
<keyword evidence="2" id="KW-0813">Transport</keyword>
<dbReference type="EMBL" id="BAAAHE010000014">
    <property type="protein sequence ID" value="GAA0616513.1"/>
    <property type="molecule type" value="Genomic_DNA"/>
</dbReference>
<evidence type="ECO:0008006" key="13">
    <source>
        <dbReference type="Google" id="ProtNLM"/>
    </source>
</evidence>